<keyword evidence="4 8" id="KW-0028">Amino-acid biosynthesis</keyword>
<dbReference type="OrthoDB" id="9807331at2"/>
<dbReference type="Gene3D" id="3.20.20.70">
    <property type="entry name" value="Aldolase class I"/>
    <property type="match status" value="1"/>
</dbReference>
<dbReference type="AlphaFoldDB" id="I4B5D1"/>
<dbReference type="HOGENOM" id="CLU_030903_0_1_12"/>
<dbReference type="Proteomes" id="UP000006048">
    <property type="component" value="Chromosome"/>
</dbReference>
<evidence type="ECO:0000256" key="6">
    <source>
        <dbReference type="ARBA" id="ARBA00023141"/>
    </source>
</evidence>
<dbReference type="Pfam" id="PF00793">
    <property type="entry name" value="DAHP_synth_1"/>
    <property type="match status" value="1"/>
</dbReference>
<comment type="catalytic activity">
    <reaction evidence="7 8">
        <text>D-erythrose 4-phosphate + phosphoenolpyruvate + H2O = 7-phospho-2-dehydro-3-deoxy-D-arabino-heptonate + phosphate</text>
        <dbReference type="Rhea" id="RHEA:14717"/>
        <dbReference type="ChEBI" id="CHEBI:15377"/>
        <dbReference type="ChEBI" id="CHEBI:16897"/>
        <dbReference type="ChEBI" id="CHEBI:43474"/>
        <dbReference type="ChEBI" id="CHEBI:58394"/>
        <dbReference type="ChEBI" id="CHEBI:58702"/>
        <dbReference type="EC" id="2.5.1.54"/>
    </reaction>
</comment>
<dbReference type="NCBIfam" id="NF009395">
    <property type="entry name" value="PRK12755.1"/>
    <property type="match status" value="1"/>
</dbReference>
<dbReference type="RefSeq" id="WP_014802997.1">
    <property type="nucleotide sequence ID" value="NC_018020.1"/>
</dbReference>
<evidence type="ECO:0000259" key="9">
    <source>
        <dbReference type="Pfam" id="PF00793"/>
    </source>
</evidence>
<dbReference type="FunFam" id="3.20.20.70:FF:000005">
    <property type="entry name" value="Phospho-2-dehydro-3-deoxyheptonate aldolase"/>
    <property type="match status" value="1"/>
</dbReference>
<dbReference type="STRING" id="869212.Turpa_1841"/>
<sequence>MSAVSHSAAAQVSGVNIRTIEPLLSPVALMNLYPASDTMTQTVIAARERIQQILSKKSPRFLVICGPCSIHDEKAALEYAQKLQKLQVAYQDRLEIVMRVYFEKPRTTIGWKGLITDPQIDGKDDVQEGLKTGRRLLQEIVAIGIPTATEFLDPIVPQYIADLVSWAAIGARTTESQTHRQMASGLSMPVGYKNSTDGNVQIALDAMQSARSPHSFLGIDETGRTAVVRTNGNPWGHVILRGGNNMTNYEPEHIARAEEKLKAAGVEPAIVVDCSHANSEKKFERQENVWRSIIAQRQAGNTSLIGMMLESNLNEGNQKLPETLDANVKANLKYGVSITDACVNFATTEVLLKYAHETL</sequence>
<keyword evidence="6 8" id="KW-0057">Aromatic amino acid biosynthesis</keyword>
<dbReference type="InterPro" id="IPR006218">
    <property type="entry name" value="DAHP1/KDSA"/>
</dbReference>
<evidence type="ECO:0000256" key="3">
    <source>
        <dbReference type="ARBA" id="ARBA00007985"/>
    </source>
</evidence>
<dbReference type="EMBL" id="CP002959">
    <property type="protein sequence ID" value="AFM12488.1"/>
    <property type="molecule type" value="Genomic_DNA"/>
</dbReference>
<evidence type="ECO:0000256" key="5">
    <source>
        <dbReference type="ARBA" id="ARBA00022679"/>
    </source>
</evidence>
<dbReference type="GO" id="GO:0003849">
    <property type="term" value="F:3-deoxy-7-phosphoheptulonate synthase activity"/>
    <property type="evidence" value="ECO:0007669"/>
    <property type="project" value="UniProtKB-EC"/>
</dbReference>
<proteinExistence type="inferred from homology"/>
<dbReference type="UniPathway" id="UPA00053">
    <property type="reaction ID" value="UER00084"/>
</dbReference>
<dbReference type="GO" id="GO:0009073">
    <property type="term" value="P:aromatic amino acid family biosynthetic process"/>
    <property type="evidence" value="ECO:0007669"/>
    <property type="project" value="UniProtKB-KW"/>
</dbReference>
<keyword evidence="11" id="KW-1185">Reference proteome</keyword>
<dbReference type="GO" id="GO:0042802">
    <property type="term" value="F:identical protein binding"/>
    <property type="evidence" value="ECO:0007669"/>
    <property type="project" value="UniProtKB-ARBA"/>
</dbReference>
<dbReference type="PIRSF" id="PIRSF001361">
    <property type="entry name" value="DAHP_synthase"/>
    <property type="match status" value="1"/>
</dbReference>
<organism evidence="10 11">
    <name type="scientific">Turneriella parva (strain ATCC BAA-1111 / DSM 21527 / NCTC 11395 / H)</name>
    <name type="common">Leptospira parva</name>
    <dbReference type="NCBI Taxonomy" id="869212"/>
    <lineage>
        <taxon>Bacteria</taxon>
        <taxon>Pseudomonadati</taxon>
        <taxon>Spirochaetota</taxon>
        <taxon>Spirochaetia</taxon>
        <taxon>Leptospirales</taxon>
        <taxon>Leptospiraceae</taxon>
        <taxon>Turneriella</taxon>
    </lineage>
</organism>
<evidence type="ECO:0000256" key="7">
    <source>
        <dbReference type="ARBA" id="ARBA00047508"/>
    </source>
</evidence>
<comment type="similarity">
    <text evidence="3 8">Belongs to the class-I DAHP synthase family.</text>
</comment>
<gene>
    <name evidence="10" type="ordered locus">Turpa_1841</name>
</gene>
<evidence type="ECO:0000256" key="4">
    <source>
        <dbReference type="ARBA" id="ARBA00022605"/>
    </source>
</evidence>
<dbReference type="PATRIC" id="fig|869212.3.peg.1840"/>
<evidence type="ECO:0000256" key="1">
    <source>
        <dbReference type="ARBA" id="ARBA00003726"/>
    </source>
</evidence>
<comment type="function">
    <text evidence="1 8">Stereospecific condensation of phosphoenolpyruvate (PEP) and D-erythrose-4-phosphate (E4P) giving rise to 3-deoxy-D-arabino-heptulosonate-7-phosphate (DAHP).</text>
</comment>
<protein>
    <recommendedName>
        <fullName evidence="8">Phospho-2-dehydro-3-deoxyheptonate aldolase</fullName>
        <ecNumber evidence="8">2.5.1.54</ecNumber>
    </recommendedName>
</protein>
<evidence type="ECO:0000256" key="8">
    <source>
        <dbReference type="PIRNR" id="PIRNR001361"/>
    </source>
</evidence>
<evidence type="ECO:0000313" key="10">
    <source>
        <dbReference type="EMBL" id="AFM12488.1"/>
    </source>
</evidence>
<dbReference type="EC" id="2.5.1.54" evidence="8"/>
<comment type="pathway">
    <text evidence="2 8">Metabolic intermediate biosynthesis; chorismate biosynthesis; chorismate from D-erythrose 4-phosphate and phosphoenolpyruvate: step 1/7.</text>
</comment>
<evidence type="ECO:0000256" key="2">
    <source>
        <dbReference type="ARBA" id="ARBA00004688"/>
    </source>
</evidence>
<dbReference type="KEGG" id="tpx:Turpa_1841"/>
<dbReference type="PANTHER" id="PTHR21225">
    <property type="entry name" value="PHOSPHO-2-DEHYDRO-3-DEOXYHEPTONATE ALDOLASE DAHP SYNTHETASE"/>
    <property type="match status" value="1"/>
</dbReference>
<dbReference type="InterPro" id="IPR013785">
    <property type="entry name" value="Aldolase_TIM"/>
</dbReference>
<dbReference type="GO" id="GO:0009423">
    <property type="term" value="P:chorismate biosynthetic process"/>
    <property type="evidence" value="ECO:0007669"/>
    <property type="project" value="UniProtKB-UniPathway"/>
</dbReference>
<dbReference type="SUPFAM" id="SSF51569">
    <property type="entry name" value="Aldolase"/>
    <property type="match status" value="1"/>
</dbReference>
<feature type="domain" description="DAHP synthetase I/KDSA" evidence="9">
    <location>
        <begin position="52"/>
        <end position="351"/>
    </location>
</feature>
<evidence type="ECO:0000313" key="11">
    <source>
        <dbReference type="Proteomes" id="UP000006048"/>
    </source>
</evidence>
<accession>I4B5D1</accession>
<dbReference type="GO" id="GO:0005737">
    <property type="term" value="C:cytoplasm"/>
    <property type="evidence" value="ECO:0007669"/>
    <property type="project" value="TreeGrafter"/>
</dbReference>
<keyword evidence="5 8" id="KW-0808">Transferase</keyword>
<dbReference type="GO" id="GO:0008652">
    <property type="term" value="P:amino acid biosynthetic process"/>
    <property type="evidence" value="ECO:0007669"/>
    <property type="project" value="UniProtKB-KW"/>
</dbReference>
<name>I4B5D1_TURPD</name>
<reference evidence="10 11" key="1">
    <citation type="submission" date="2012-06" db="EMBL/GenBank/DDBJ databases">
        <title>The complete chromosome of genome of Turneriella parva DSM 21527.</title>
        <authorList>
            <consortium name="US DOE Joint Genome Institute (JGI-PGF)"/>
            <person name="Lucas S."/>
            <person name="Han J."/>
            <person name="Lapidus A."/>
            <person name="Bruce D."/>
            <person name="Goodwin L."/>
            <person name="Pitluck S."/>
            <person name="Peters L."/>
            <person name="Kyrpides N."/>
            <person name="Mavromatis K."/>
            <person name="Ivanova N."/>
            <person name="Mikhailova N."/>
            <person name="Chertkov O."/>
            <person name="Detter J.C."/>
            <person name="Tapia R."/>
            <person name="Han C."/>
            <person name="Land M."/>
            <person name="Hauser L."/>
            <person name="Markowitz V."/>
            <person name="Cheng J.-F."/>
            <person name="Hugenholtz P."/>
            <person name="Woyke T."/>
            <person name="Wu D."/>
            <person name="Gronow S."/>
            <person name="Wellnitz S."/>
            <person name="Brambilla E."/>
            <person name="Klenk H.-P."/>
            <person name="Eisen J.A."/>
        </authorList>
    </citation>
    <scope>NUCLEOTIDE SEQUENCE [LARGE SCALE GENOMIC DNA]</scope>
    <source>
        <strain evidence="11">ATCC BAA-1111 / DSM 21527 / NCTC 11395 / H</strain>
    </source>
</reference>
<dbReference type="PANTHER" id="PTHR21225:SF12">
    <property type="entry name" value="PHOSPHO-2-DEHYDRO-3-DEOXYHEPTONATE ALDOLASE, TYROSINE-INHIBITED"/>
    <property type="match status" value="1"/>
</dbReference>
<dbReference type="NCBIfam" id="TIGR00034">
    <property type="entry name" value="aroFGH"/>
    <property type="match status" value="1"/>
</dbReference>
<dbReference type="InterPro" id="IPR006219">
    <property type="entry name" value="DAHP_synth_1"/>
</dbReference>